<reference evidence="6 7" key="1">
    <citation type="submission" date="2018-07" db="EMBL/GenBank/DDBJ databases">
        <title>Section-level genome sequencing of Aspergillus section Nigri to investigate inter- and intra-species variation.</title>
        <authorList>
            <consortium name="DOE Joint Genome Institute"/>
            <person name="Vesth T.C."/>
            <person name="Nybo J.L."/>
            <person name="Theobald S."/>
            <person name="Frisvad J.C."/>
            <person name="Larsen T.O."/>
            <person name="Nielsen K.F."/>
            <person name="Hoof J.B."/>
            <person name="Brandl J."/>
            <person name="Salamov A."/>
            <person name="Riley R."/>
            <person name="Gladden J.M."/>
            <person name="Phatale P."/>
            <person name="Nielsen M.T."/>
            <person name="Lyhne E.K."/>
            <person name="Kogle M.E."/>
            <person name="Strasser K."/>
            <person name="McDonnell E."/>
            <person name="Barry K."/>
            <person name="Clum A."/>
            <person name="Chen C."/>
            <person name="Nolan M."/>
            <person name="Sandor L."/>
            <person name="Kuo A."/>
            <person name="Lipzen A."/>
            <person name="Hainaut M."/>
            <person name="Drula E."/>
            <person name="Tsang A."/>
            <person name="Magnuson J.K."/>
            <person name="Henrissat B."/>
            <person name="Wiebenga A."/>
            <person name="Simmons B.A."/>
            <person name="Makela M.R."/>
            <person name="De vries R.P."/>
            <person name="Grigoriev I.V."/>
            <person name="Mortensen U.H."/>
            <person name="Baker S.E."/>
            <person name="Andersen M.R."/>
        </authorList>
    </citation>
    <scope>NUCLEOTIDE SEQUENCE [LARGE SCALE GENOMIC DNA]</scope>
    <source>
        <strain evidence="6 7">ATCC 13496</strain>
    </source>
</reference>
<dbReference type="InterPro" id="IPR012967">
    <property type="entry name" value="COMT_dimerisation"/>
</dbReference>
<dbReference type="PANTHER" id="PTHR43712">
    <property type="entry name" value="PUTATIVE (AFU_ORTHOLOGUE AFUA_4G14580)-RELATED"/>
    <property type="match status" value="1"/>
</dbReference>
<evidence type="ECO:0000313" key="6">
    <source>
        <dbReference type="EMBL" id="RDH21533.1"/>
    </source>
</evidence>
<feature type="domain" description="O-methyltransferase C-terminal" evidence="4">
    <location>
        <begin position="287"/>
        <end position="444"/>
    </location>
</feature>
<keyword evidence="3" id="KW-0949">S-adenosyl-L-methionine</keyword>
<dbReference type="Pfam" id="PF00891">
    <property type="entry name" value="Methyltransf_2"/>
    <property type="match status" value="1"/>
</dbReference>
<dbReference type="AlphaFoldDB" id="A0A370C6K9"/>
<gene>
    <name evidence="6" type="ORF">M747DRAFT_235138</name>
</gene>
<dbReference type="VEuPathDB" id="FungiDB:M747DRAFT_235138"/>
<dbReference type="GO" id="GO:0046983">
    <property type="term" value="F:protein dimerization activity"/>
    <property type="evidence" value="ECO:0007669"/>
    <property type="project" value="InterPro"/>
</dbReference>
<dbReference type="PROSITE" id="PS51683">
    <property type="entry name" value="SAM_OMT_II"/>
    <property type="match status" value="1"/>
</dbReference>
<keyword evidence="2 6" id="KW-0808">Transferase</keyword>
<dbReference type="InterPro" id="IPR036390">
    <property type="entry name" value="WH_DNA-bd_sf"/>
</dbReference>
<evidence type="ECO:0000256" key="1">
    <source>
        <dbReference type="ARBA" id="ARBA00022603"/>
    </source>
</evidence>
<feature type="domain" description="O-methyltransferase dimerisation" evidence="5">
    <location>
        <begin position="114"/>
        <end position="172"/>
    </location>
</feature>
<dbReference type="EMBL" id="KZ851910">
    <property type="protein sequence ID" value="RDH21533.1"/>
    <property type="molecule type" value="Genomic_DNA"/>
</dbReference>
<evidence type="ECO:0000259" key="4">
    <source>
        <dbReference type="Pfam" id="PF00891"/>
    </source>
</evidence>
<sequence>MVIMILSDLFNTSFLLFLHFPYLSTFDIYNTDMSLHEDDKTMAEVDRIAVAPNTPDQVPNLISLINSFGLAFTLRQSGARLKLVDAAESLLAAVETPRETIWRYFLRSSTGWAAIETGIDLGIFRLLAEAGQPKSVQELVSATGADLVLIQRIMRHLGAINVVIETKNGEYTTNGFSFTLAHTKYSDSFPAASVVSTVLPICTVSDENNSMGSMYSPNLTIPKFLRQNNYQTPTDGRHCPLQMAFNTTDTFFEHLAHNPALNTQFNNLMSVYHQGHASWMDPGFYPVDRLLHQFSTGNNDVLLVDIGGGKGHDLNELCTKWPNLPGRLILQDQPAVLAEAVGLHSSIECMAHDFFTEQPVKGARAYFLHSILHDWPDEPCHRILDRLKPAMIPGISRLLINEYVVAEQGAHWQTTSLDMTLMAAFAGMERTESQWRRLLGKAGYCILNIWTVDRWNVRQVKEGQTMVAVVEIGKEGGIPLSSIR</sequence>
<evidence type="ECO:0000259" key="5">
    <source>
        <dbReference type="Pfam" id="PF08100"/>
    </source>
</evidence>
<dbReference type="PANTHER" id="PTHR43712:SF1">
    <property type="entry name" value="HYPOTHETICAL O-METHYLTRANSFERASE (EUROFUNG)-RELATED"/>
    <property type="match status" value="1"/>
</dbReference>
<dbReference type="Proteomes" id="UP000253845">
    <property type="component" value="Unassembled WGS sequence"/>
</dbReference>
<dbReference type="GO" id="GO:0032259">
    <property type="term" value="P:methylation"/>
    <property type="evidence" value="ECO:0007669"/>
    <property type="project" value="UniProtKB-KW"/>
</dbReference>
<accession>A0A370C6K9</accession>
<dbReference type="Pfam" id="PF08100">
    <property type="entry name" value="Dimerisation"/>
    <property type="match status" value="1"/>
</dbReference>
<dbReference type="Gene3D" id="3.40.50.150">
    <property type="entry name" value="Vaccinia Virus protein VP39"/>
    <property type="match status" value="1"/>
</dbReference>
<dbReference type="SUPFAM" id="SSF53335">
    <property type="entry name" value="S-adenosyl-L-methionine-dependent methyltransferases"/>
    <property type="match status" value="1"/>
</dbReference>
<dbReference type="InterPro" id="IPR029063">
    <property type="entry name" value="SAM-dependent_MTases_sf"/>
</dbReference>
<organism evidence="6 7">
    <name type="scientific">Aspergillus niger ATCC 13496</name>
    <dbReference type="NCBI Taxonomy" id="1353008"/>
    <lineage>
        <taxon>Eukaryota</taxon>
        <taxon>Fungi</taxon>
        <taxon>Dikarya</taxon>
        <taxon>Ascomycota</taxon>
        <taxon>Pezizomycotina</taxon>
        <taxon>Eurotiomycetes</taxon>
        <taxon>Eurotiomycetidae</taxon>
        <taxon>Eurotiales</taxon>
        <taxon>Aspergillaceae</taxon>
        <taxon>Aspergillus</taxon>
        <taxon>Aspergillus subgen. Circumdati</taxon>
    </lineage>
</organism>
<name>A0A370C6K9_ASPNG</name>
<proteinExistence type="predicted"/>
<keyword evidence="1 6" id="KW-0489">Methyltransferase</keyword>
<dbReference type="InterPro" id="IPR016461">
    <property type="entry name" value="COMT-like"/>
</dbReference>
<dbReference type="GO" id="GO:0044550">
    <property type="term" value="P:secondary metabolite biosynthetic process"/>
    <property type="evidence" value="ECO:0007669"/>
    <property type="project" value="UniProtKB-ARBA"/>
</dbReference>
<dbReference type="InterPro" id="IPR036388">
    <property type="entry name" value="WH-like_DNA-bd_sf"/>
</dbReference>
<evidence type="ECO:0000256" key="3">
    <source>
        <dbReference type="ARBA" id="ARBA00022691"/>
    </source>
</evidence>
<evidence type="ECO:0000256" key="2">
    <source>
        <dbReference type="ARBA" id="ARBA00022679"/>
    </source>
</evidence>
<dbReference type="SUPFAM" id="SSF46785">
    <property type="entry name" value="Winged helix' DNA-binding domain"/>
    <property type="match status" value="1"/>
</dbReference>
<protein>
    <submittedName>
        <fullName evidence="6">S-adenosyl-L-methionine-dependent methyltransferase</fullName>
    </submittedName>
</protein>
<evidence type="ECO:0000313" key="7">
    <source>
        <dbReference type="Proteomes" id="UP000253845"/>
    </source>
</evidence>
<dbReference type="Gene3D" id="1.10.10.10">
    <property type="entry name" value="Winged helix-like DNA-binding domain superfamily/Winged helix DNA-binding domain"/>
    <property type="match status" value="1"/>
</dbReference>
<dbReference type="InterPro" id="IPR001077">
    <property type="entry name" value="COMT_C"/>
</dbReference>
<dbReference type="GO" id="GO:0008171">
    <property type="term" value="F:O-methyltransferase activity"/>
    <property type="evidence" value="ECO:0007669"/>
    <property type="project" value="InterPro"/>
</dbReference>